<dbReference type="HOGENOM" id="CLU_000570_0_0_1"/>
<protein>
    <submittedName>
        <fullName evidence="2">Uncharacterized protein</fullName>
    </submittedName>
</protein>
<dbReference type="eggNOG" id="ENOG502QQIR">
    <property type="taxonomic scope" value="Eukaryota"/>
</dbReference>
<feature type="region of interest" description="Disordered" evidence="1">
    <location>
        <begin position="873"/>
        <end position="916"/>
    </location>
</feature>
<proteinExistence type="predicted"/>
<dbReference type="OrthoDB" id="1262810at2759"/>
<dbReference type="STRING" id="1173701.A0A066XFY0"/>
<name>A0A066XFY0_COLSU</name>
<feature type="compositionally biased region" description="Acidic residues" evidence="1">
    <location>
        <begin position="885"/>
        <end position="901"/>
    </location>
</feature>
<dbReference type="Proteomes" id="UP000027238">
    <property type="component" value="Unassembled WGS sequence"/>
</dbReference>
<accession>A0A066XFY0</accession>
<evidence type="ECO:0000313" key="2">
    <source>
        <dbReference type="EMBL" id="KDN64641.1"/>
    </source>
</evidence>
<sequence length="945" mass="107055">MKSPNTSESWHERTAKFLSAAFVRELHSVTAELVKLDIIPLEDGSWASASSGPIYFAQANGLNVPAEIGLRIVSRSVTNKQRIILFKSLGVTTARPRMVRRHILQSYKTNTHPNFTIEASKDHLKFLYMTENLAGEVFPYEDLAIFNHNGKFQRPRQRTMYLATDDTHGAKEVIKATSPGTNPGDGAIGYTVAFVNSEYFEDEPAAPKGQTMSWRAWFGRRLGVKTHIDIRFCPNLFNLSFSLAEESHYIWTSRPDKFMGCVVQWYLLARPGQLDDREIFCLQTSEVQCQGKRKLALKETYFPVRRLTDRVARFMEEDAFFPWLWLESREVHETIPLEWGLLLSKLAVGQPNNDLEFALVILNWFKSAYAFYMNPTRTWRLFKLYQHIYVQYHESDDRADAAEQIRNTFRMRPCILVPLENGNCKWALPNECVWTAPLVTRTKFALERLYQPWLGPNNENGTIHVNLFRSMIGIDDCTWEVLIDELRELKTSKCDNSGRPETIYKALDALCKGQSVIQDDKLKSPFEEEALICVPSDGGKLEWHKPSECVWSTTTKLIGRVSLHDEYEDLEVFFVNFLGVKPLDLSMAIEDLKHIATRASTTSSEIKDSIWVVNSLLSSVPNPPSSRDIMKSRIFPIAHPDSKVTVETVATEFCIIDRESLRSSFENKAKFFDFTLEQVTRLRPFIEWTQLEDRYLSRCVKEITSFQGGAATLTANPQRQIRNRAHALLSPRAQNRQEMDSFYVVLKSARIYETKAISSGLCLSQGGTSFTVEGANTSLHIDETPSGLKIYVPRDRDDQEYMFTNFLPDKLLDWMMRHPVTQVSQNVTKVAINATKNIVLAPLTMLHRALEDNGIAKVEVPNVDGFTALDTAPSELPISASQGSTDDDADDPSEDGSEDPETPIPISASPSTNQGAANDSVVYRSFFARSTADCKANSAKTLLLT</sequence>
<evidence type="ECO:0000313" key="3">
    <source>
        <dbReference type="Proteomes" id="UP000027238"/>
    </source>
</evidence>
<organism evidence="2 3">
    <name type="scientific">Colletotrichum sublineola</name>
    <name type="common">Sorghum anthracnose fungus</name>
    <dbReference type="NCBI Taxonomy" id="1173701"/>
    <lineage>
        <taxon>Eukaryota</taxon>
        <taxon>Fungi</taxon>
        <taxon>Dikarya</taxon>
        <taxon>Ascomycota</taxon>
        <taxon>Pezizomycotina</taxon>
        <taxon>Sordariomycetes</taxon>
        <taxon>Hypocreomycetidae</taxon>
        <taxon>Glomerellales</taxon>
        <taxon>Glomerellaceae</taxon>
        <taxon>Colletotrichum</taxon>
        <taxon>Colletotrichum graminicola species complex</taxon>
    </lineage>
</organism>
<evidence type="ECO:0000256" key="1">
    <source>
        <dbReference type="SAM" id="MobiDB-lite"/>
    </source>
</evidence>
<reference evidence="3" key="1">
    <citation type="journal article" date="2014" name="Genome Announc.">
        <title>Draft genome sequence of Colletotrichum sublineola, a destructive pathogen of cultivated sorghum.</title>
        <authorList>
            <person name="Baroncelli R."/>
            <person name="Sanz-Martin J.M."/>
            <person name="Rech G.E."/>
            <person name="Sukno S.A."/>
            <person name="Thon M.R."/>
        </authorList>
    </citation>
    <scope>NUCLEOTIDE SEQUENCE [LARGE SCALE GENOMIC DNA]</scope>
    <source>
        <strain evidence="3">TX430BB</strain>
    </source>
</reference>
<keyword evidence="3" id="KW-1185">Reference proteome</keyword>
<dbReference type="EMBL" id="JMSE01001107">
    <property type="protein sequence ID" value="KDN64641.1"/>
    <property type="molecule type" value="Genomic_DNA"/>
</dbReference>
<dbReference type="OMA" id="TSESWHE"/>
<comment type="caution">
    <text evidence="2">The sequence shown here is derived from an EMBL/GenBank/DDBJ whole genome shotgun (WGS) entry which is preliminary data.</text>
</comment>
<dbReference type="AlphaFoldDB" id="A0A066XFY0"/>
<gene>
    <name evidence="2" type="ORF">CSUB01_04279</name>
</gene>